<dbReference type="EMBL" id="JAAWVT010000004">
    <property type="protein sequence ID" value="NKG21083.1"/>
    <property type="molecule type" value="Genomic_DNA"/>
</dbReference>
<keyword evidence="2" id="KW-1185">Reference proteome</keyword>
<dbReference type="Proteomes" id="UP000746595">
    <property type="component" value="Unassembled WGS sequence"/>
</dbReference>
<comment type="caution">
    <text evidence="1">The sequence shown here is derived from an EMBL/GenBank/DDBJ whole genome shotgun (WGS) entry which is preliminary data.</text>
</comment>
<protein>
    <submittedName>
        <fullName evidence="1">Uncharacterized protein</fullName>
    </submittedName>
</protein>
<reference evidence="1 2" key="1">
    <citation type="submission" date="2020-04" db="EMBL/GenBank/DDBJ databases">
        <title>Paeniglutamicibacter sp. ANT13_2, a novel actinomycete isolated from sediment in Antarctica.</title>
        <authorList>
            <person name="Sakdapetsiri C."/>
            <person name="Pinyakong O."/>
        </authorList>
    </citation>
    <scope>NUCLEOTIDE SEQUENCE [LARGE SCALE GENOMIC DNA]</scope>
    <source>
        <strain evidence="1 2">ANT13_2</strain>
    </source>
</reference>
<proteinExistence type="predicted"/>
<evidence type="ECO:0000313" key="1">
    <source>
        <dbReference type="EMBL" id="NKG21083.1"/>
    </source>
</evidence>
<name>A0ABX1G501_9MICC</name>
<accession>A0ABX1G501</accession>
<organism evidence="1 2">
    <name type="scientific">Paeniglutamicibacter terrestris</name>
    <dbReference type="NCBI Taxonomy" id="2723403"/>
    <lineage>
        <taxon>Bacteria</taxon>
        <taxon>Bacillati</taxon>
        <taxon>Actinomycetota</taxon>
        <taxon>Actinomycetes</taxon>
        <taxon>Micrococcales</taxon>
        <taxon>Micrococcaceae</taxon>
        <taxon>Paeniglutamicibacter</taxon>
    </lineage>
</organism>
<evidence type="ECO:0000313" key="2">
    <source>
        <dbReference type="Proteomes" id="UP000746595"/>
    </source>
</evidence>
<gene>
    <name evidence="1" type="ORF">HED64_10245</name>
</gene>
<dbReference type="RefSeq" id="WP_168151908.1">
    <property type="nucleotide sequence ID" value="NZ_JAAWVT010000004.1"/>
</dbReference>
<sequence>MRFKEDDRVRIAGGTGLGTVTNQWSVTKGEPTRFGVQWDHGTFAFVEDHRLRSADLPTLEDQSALVAAPVAIPGMSEADRAALSRAYQTAIMAVPNESQNRTENGTDVTDWQARAVRAEAQVAAVNALVVTAEDAPIEYRNSIQTSSLREALDGTP</sequence>